<feature type="region of interest" description="Disordered" evidence="1">
    <location>
        <begin position="90"/>
        <end position="161"/>
    </location>
</feature>
<dbReference type="InterPro" id="IPR009548">
    <property type="entry name" value="Prkrip1"/>
</dbReference>
<dbReference type="PANTHER" id="PTHR13507:SF0">
    <property type="entry name" value="PRKR-INTERACTING PROTEIN 1"/>
    <property type="match status" value="1"/>
</dbReference>
<dbReference type="PANTHER" id="PTHR13507">
    <property type="entry name" value="PRKR-INTERACTING PROTEIN 1"/>
    <property type="match status" value="1"/>
</dbReference>
<dbReference type="GO" id="GO:0019901">
    <property type="term" value="F:protein kinase binding"/>
    <property type="evidence" value="ECO:0007669"/>
    <property type="project" value="TreeGrafter"/>
</dbReference>
<dbReference type="Proteomes" id="UP001190700">
    <property type="component" value="Unassembled WGS sequence"/>
</dbReference>
<reference evidence="2 3" key="1">
    <citation type="journal article" date="2015" name="Genome Biol. Evol.">
        <title>Comparative Genomics of a Bacterivorous Green Alga Reveals Evolutionary Causalities and Consequences of Phago-Mixotrophic Mode of Nutrition.</title>
        <authorList>
            <person name="Burns J.A."/>
            <person name="Paasch A."/>
            <person name="Narechania A."/>
            <person name="Kim E."/>
        </authorList>
    </citation>
    <scope>NUCLEOTIDE SEQUENCE [LARGE SCALE GENOMIC DNA]</scope>
    <source>
        <strain evidence="2 3">PLY_AMNH</strain>
    </source>
</reference>
<protein>
    <submittedName>
        <fullName evidence="2">Uncharacterized protein</fullName>
    </submittedName>
</protein>
<accession>A0AAE0LFV7</accession>
<dbReference type="AlphaFoldDB" id="A0AAE0LFV7"/>
<feature type="compositionally biased region" description="Basic and acidic residues" evidence="1">
    <location>
        <begin position="90"/>
        <end position="108"/>
    </location>
</feature>
<gene>
    <name evidence="2" type="ORF">CYMTET_9056</name>
</gene>
<name>A0AAE0LFV7_9CHLO</name>
<dbReference type="GO" id="GO:0004860">
    <property type="term" value="F:protein kinase inhibitor activity"/>
    <property type="evidence" value="ECO:0007669"/>
    <property type="project" value="TreeGrafter"/>
</dbReference>
<dbReference type="GO" id="GO:0005730">
    <property type="term" value="C:nucleolus"/>
    <property type="evidence" value="ECO:0007669"/>
    <property type="project" value="TreeGrafter"/>
</dbReference>
<evidence type="ECO:0000313" key="3">
    <source>
        <dbReference type="Proteomes" id="UP001190700"/>
    </source>
</evidence>
<keyword evidence="3" id="KW-1185">Reference proteome</keyword>
<proteinExistence type="predicted"/>
<feature type="compositionally biased region" description="Polar residues" evidence="1">
    <location>
        <begin position="1"/>
        <end position="17"/>
    </location>
</feature>
<feature type="region of interest" description="Disordered" evidence="1">
    <location>
        <begin position="1"/>
        <end position="32"/>
    </location>
</feature>
<dbReference type="GO" id="GO:0003725">
    <property type="term" value="F:double-stranded RNA binding"/>
    <property type="evidence" value="ECO:0007669"/>
    <property type="project" value="InterPro"/>
</dbReference>
<evidence type="ECO:0000313" key="2">
    <source>
        <dbReference type="EMBL" id="KAK3283235.1"/>
    </source>
</evidence>
<feature type="compositionally biased region" description="Basic residues" evidence="1">
    <location>
        <begin position="113"/>
        <end position="124"/>
    </location>
</feature>
<sequence length="161" mass="18492">MSKYTTLQSFSEMNSQIVPMPEVPTEEPKSSVDNATLEEKLNWITDKVPLKEGNIMGSQAGAGSGDFHQYRMARRREMFRWERVEKEEVERVEREAFESRKAQREASDLARTSKNRAKRDKRKQAKDAKRQKVDEDAFAPAGPPDDYEKQVPKAAAEVDLD</sequence>
<comment type="caution">
    <text evidence="2">The sequence shown here is derived from an EMBL/GenBank/DDBJ whole genome shotgun (WGS) entry which is preliminary data.</text>
</comment>
<dbReference type="Pfam" id="PF06658">
    <property type="entry name" value="DUF1168"/>
    <property type="match status" value="1"/>
</dbReference>
<feature type="compositionally biased region" description="Basic and acidic residues" evidence="1">
    <location>
        <begin position="125"/>
        <end position="135"/>
    </location>
</feature>
<evidence type="ECO:0000256" key="1">
    <source>
        <dbReference type="SAM" id="MobiDB-lite"/>
    </source>
</evidence>
<dbReference type="EMBL" id="LGRX02002954">
    <property type="protein sequence ID" value="KAK3283235.1"/>
    <property type="molecule type" value="Genomic_DNA"/>
</dbReference>
<organism evidence="2 3">
    <name type="scientific">Cymbomonas tetramitiformis</name>
    <dbReference type="NCBI Taxonomy" id="36881"/>
    <lineage>
        <taxon>Eukaryota</taxon>
        <taxon>Viridiplantae</taxon>
        <taxon>Chlorophyta</taxon>
        <taxon>Pyramimonadophyceae</taxon>
        <taxon>Pyramimonadales</taxon>
        <taxon>Pyramimonadaceae</taxon>
        <taxon>Cymbomonas</taxon>
    </lineage>
</organism>